<dbReference type="EMBL" id="AB254080">
    <property type="protein sequence ID" value="BAE95557.1"/>
    <property type="molecule type" value="Genomic_DNA"/>
</dbReference>
<dbReference type="InterPro" id="IPR000772">
    <property type="entry name" value="Ricin_B_lectin"/>
</dbReference>
<dbReference type="GO" id="GO:0016787">
    <property type="term" value="F:hydrolase activity"/>
    <property type="evidence" value="ECO:0007669"/>
    <property type="project" value="UniProtKB-KW"/>
</dbReference>
<keyword evidence="2" id="KW-0378">Hydrolase</keyword>
<dbReference type="SUPFAM" id="SSF50370">
    <property type="entry name" value="Ricin B-like lectins"/>
    <property type="match status" value="1"/>
</dbReference>
<protein>
    <submittedName>
        <fullName evidence="2">Putative glycosyl hydrolase</fullName>
    </submittedName>
</protein>
<dbReference type="AlphaFoldDB" id="Q1EQG3"/>
<evidence type="ECO:0000313" key="2">
    <source>
        <dbReference type="EMBL" id="BAE95557.1"/>
    </source>
</evidence>
<dbReference type="CDD" id="cd00161">
    <property type="entry name" value="beta-trefoil_Ricin-like"/>
    <property type="match status" value="1"/>
</dbReference>
<name>Q1EQG3_STRKN</name>
<accession>Q1EQG3</accession>
<sequence length="206" mass="22279">MQGRFGGCAQGRFGGEILHSDGWVPVPGHSRTRPLPDTPCSVTKNLMRGTAALAFAALPLLATSQSGYAADHAPEHASAAGPRADFDIRSALHDKCLATNGDNVEVQTCRGTGNQLWFWEGGKLRNRAELHCLDVRNGEIDAPAQAVGDCHGLANQQWKLEGSWLRSGVNRQCLSIQENGDPSEHAGINVRDCANVAWQFWKMPPE</sequence>
<dbReference type="SMART" id="SM00458">
    <property type="entry name" value="RICIN"/>
    <property type="match status" value="1"/>
</dbReference>
<feature type="domain" description="Ricin B lectin" evidence="1">
    <location>
        <begin position="85"/>
        <end position="204"/>
    </location>
</feature>
<dbReference type="InterPro" id="IPR035992">
    <property type="entry name" value="Ricin_B-like_lectins"/>
</dbReference>
<dbReference type="PROSITE" id="PS50231">
    <property type="entry name" value="RICIN_B_LECTIN"/>
    <property type="match status" value="1"/>
</dbReference>
<proteinExistence type="predicted"/>
<organism evidence="2">
    <name type="scientific">Streptomyces kanamyceticus</name>
    <dbReference type="NCBI Taxonomy" id="1967"/>
    <lineage>
        <taxon>Bacteria</taxon>
        <taxon>Bacillati</taxon>
        <taxon>Actinomycetota</taxon>
        <taxon>Actinomycetes</taxon>
        <taxon>Kitasatosporales</taxon>
        <taxon>Streptomycetaceae</taxon>
        <taxon>Streptomyces</taxon>
    </lineage>
</organism>
<evidence type="ECO:0000259" key="1">
    <source>
        <dbReference type="SMART" id="SM00458"/>
    </source>
</evidence>
<reference evidence="2" key="1">
    <citation type="journal article" date="2006" name="Proc. Natl. Acad. Sci. U.S.A.">
        <title>Amplification of the entire kanamycin biosynthetic gene cluster during empirical strain improvement of Streptomyces kanamyceticus.</title>
        <authorList>
            <person name="Yanai K."/>
            <person name="Murakami T."/>
            <person name="Bibb M."/>
        </authorList>
    </citation>
    <scope>NUCLEOTIDE SEQUENCE</scope>
    <source>
        <strain evidence="2">NBRC 13414</strain>
    </source>
</reference>
<dbReference type="Pfam" id="PF00652">
    <property type="entry name" value="Ricin_B_lectin"/>
    <property type="match status" value="1"/>
</dbReference>
<dbReference type="Gene3D" id="2.80.10.50">
    <property type="match status" value="1"/>
</dbReference>